<dbReference type="PRINTS" id="PR00973">
    <property type="entry name" value="RIBOSOMALS17"/>
</dbReference>
<dbReference type="InterPro" id="IPR019979">
    <property type="entry name" value="Ribosomal_uS17_CS"/>
</dbReference>
<dbReference type="FunFam" id="2.40.50.1000:FF:000003">
    <property type="entry name" value="40S ribosomal protein S11"/>
    <property type="match status" value="1"/>
</dbReference>
<dbReference type="Gramene" id="Psat07G0210600-T1">
    <property type="protein sequence ID" value="KAI5385380.1"/>
    <property type="gene ID" value="KIW84_072106"/>
</dbReference>
<dbReference type="EMBL" id="JAMSHJ010000005">
    <property type="protein sequence ID" value="KAI5408360.1"/>
    <property type="molecule type" value="Genomic_DNA"/>
</dbReference>
<evidence type="ECO:0000313" key="11">
    <source>
        <dbReference type="EMBL" id="KAI5392133.1"/>
    </source>
</evidence>
<dbReference type="GO" id="GO:0022627">
    <property type="term" value="C:cytosolic small ribosomal subunit"/>
    <property type="evidence" value="ECO:0007669"/>
    <property type="project" value="TreeGrafter"/>
</dbReference>
<dbReference type="Proteomes" id="UP001058974">
    <property type="component" value="Chromosome 3"/>
</dbReference>
<sequence length="179" mass="19861">MSEKVSSACGFTKSLLRNSTMAEQTEKAYLKQPKVFLCSKKSGKGKRPGKGGNRFWKSVGLGFKTPKEAIEGTFIDKKCPFTGNVSIRGRIIAGTCHSAKMNRTIIVRRNYLHFIKKYQRYEKRHSNIPAHVSPAFRVKEGDHVIIGQCRPLSKTVRFNVLKVIPAGSSSGAKKAFSGI</sequence>
<dbReference type="GO" id="GO:0006412">
    <property type="term" value="P:translation"/>
    <property type="evidence" value="ECO:0007669"/>
    <property type="project" value="InterPro"/>
</dbReference>
<dbReference type="Proteomes" id="UP001058974">
    <property type="component" value="Chromosome 5"/>
</dbReference>
<organism evidence="10 14">
    <name type="scientific">Pisum sativum</name>
    <name type="common">Garden pea</name>
    <name type="synonym">Lathyrus oleraceus</name>
    <dbReference type="NCBI Taxonomy" id="3888"/>
    <lineage>
        <taxon>Eukaryota</taxon>
        <taxon>Viridiplantae</taxon>
        <taxon>Streptophyta</taxon>
        <taxon>Embryophyta</taxon>
        <taxon>Tracheophyta</taxon>
        <taxon>Spermatophyta</taxon>
        <taxon>Magnoliopsida</taxon>
        <taxon>eudicotyledons</taxon>
        <taxon>Gunneridae</taxon>
        <taxon>Pentapetalae</taxon>
        <taxon>rosids</taxon>
        <taxon>fabids</taxon>
        <taxon>Fabales</taxon>
        <taxon>Fabaceae</taxon>
        <taxon>Papilionoideae</taxon>
        <taxon>50 kb inversion clade</taxon>
        <taxon>NPAAA clade</taxon>
        <taxon>Hologalegina</taxon>
        <taxon>IRL clade</taxon>
        <taxon>Fabeae</taxon>
        <taxon>Lathyrus</taxon>
    </lineage>
</organism>
<dbReference type="Gramene" id="Psat03G0502600-T1">
    <property type="protein sequence ID" value="KAI5430654.1"/>
    <property type="gene ID" value="KIW84_035026"/>
</dbReference>
<dbReference type="EMBL" id="JAMSHJ010000007">
    <property type="protein sequence ID" value="KAI5385380.1"/>
    <property type="molecule type" value="Genomic_DNA"/>
</dbReference>
<keyword evidence="5 8" id="KW-0687">Ribonucleoprotein</keyword>
<reference evidence="10 14" key="1">
    <citation type="journal article" date="2022" name="Nat. Genet.">
        <title>Improved pea reference genome and pan-genome highlight genomic features and evolutionary characteristics.</title>
        <authorList>
            <person name="Yang T."/>
            <person name="Liu R."/>
            <person name="Luo Y."/>
            <person name="Hu S."/>
            <person name="Wang D."/>
            <person name="Wang C."/>
            <person name="Pandey M.K."/>
            <person name="Ge S."/>
            <person name="Xu Q."/>
            <person name="Li N."/>
            <person name="Li G."/>
            <person name="Huang Y."/>
            <person name="Saxena R.K."/>
            <person name="Ji Y."/>
            <person name="Li M."/>
            <person name="Yan X."/>
            <person name="He Y."/>
            <person name="Liu Y."/>
            <person name="Wang X."/>
            <person name="Xiang C."/>
            <person name="Varshney R.K."/>
            <person name="Ding H."/>
            <person name="Gao S."/>
            <person name="Zong X."/>
        </authorList>
    </citation>
    <scope>NUCLEOTIDE SEQUENCE [LARGE SCALE GENOMIC DNA]</scope>
    <source>
        <strain evidence="10 14">cv. Zhongwan 6</strain>
    </source>
</reference>
<feature type="domain" description="Small ribosomal subunit protein uS17 N-terminal" evidence="9">
    <location>
        <begin position="24"/>
        <end position="92"/>
    </location>
</feature>
<dbReference type="InterPro" id="IPR032440">
    <property type="entry name" value="Ribosomal_uS17_N"/>
</dbReference>
<protein>
    <recommendedName>
        <fullName evidence="6">Small ribosomal subunit protein uS17</fullName>
    </recommendedName>
    <alternativeName>
        <fullName evidence="7">40S ribosomal protein S11</fullName>
    </alternativeName>
</protein>
<dbReference type="Pfam" id="PF16205">
    <property type="entry name" value="Ribosomal_S17_N"/>
    <property type="match status" value="1"/>
</dbReference>
<keyword evidence="3" id="KW-0694">RNA-binding</keyword>
<evidence type="ECO:0000313" key="10">
    <source>
        <dbReference type="EMBL" id="KAI5385380.1"/>
    </source>
</evidence>
<dbReference type="Gene3D" id="2.40.50.1000">
    <property type="match status" value="1"/>
</dbReference>
<dbReference type="Gramene" id="Psat05G0425700-T1">
    <property type="protein sequence ID" value="KAI5408360.1"/>
    <property type="gene ID" value="KIW84_054257"/>
</dbReference>
<evidence type="ECO:0000256" key="3">
    <source>
        <dbReference type="ARBA" id="ARBA00022884"/>
    </source>
</evidence>
<dbReference type="PANTHER" id="PTHR10744">
    <property type="entry name" value="40S RIBOSOMAL PROTEIN S11 FAMILY MEMBER"/>
    <property type="match status" value="1"/>
</dbReference>
<evidence type="ECO:0000313" key="14">
    <source>
        <dbReference type="Proteomes" id="UP001058974"/>
    </source>
</evidence>
<dbReference type="Pfam" id="PF00366">
    <property type="entry name" value="Ribosomal_S17"/>
    <property type="match status" value="1"/>
</dbReference>
<dbReference type="EMBL" id="JAMSHJ010000003">
    <property type="protein sequence ID" value="KAI5430654.1"/>
    <property type="molecule type" value="Genomic_DNA"/>
</dbReference>
<dbReference type="InterPro" id="IPR012340">
    <property type="entry name" value="NA-bd_OB-fold"/>
</dbReference>
<proteinExistence type="inferred from homology"/>
<dbReference type="InterPro" id="IPR028333">
    <property type="entry name" value="Ribosomal_uS17_arc/euk"/>
</dbReference>
<accession>A0A9D4VKE3</accession>
<dbReference type="PANTHER" id="PTHR10744:SF47">
    <property type="entry name" value="SMALL RIBOSOMAL SUBUNIT PROTEIN US17X-RELATED"/>
    <property type="match status" value="1"/>
</dbReference>
<dbReference type="PROSITE" id="PS00056">
    <property type="entry name" value="RIBOSOMAL_S17"/>
    <property type="match status" value="1"/>
</dbReference>
<evidence type="ECO:0000256" key="1">
    <source>
        <dbReference type="ARBA" id="ARBA00010254"/>
    </source>
</evidence>
<dbReference type="InterPro" id="IPR000266">
    <property type="entry name" value="Ribosomal_uS17"/>
</dbReference>
<dbReference type="SUPFAM" id="SSF50249">
    <property type="entry name" value="Nucleic acid-binding proteins"/>
    <property type="match status" value="1"/>
</dbReference>
<dbReference type="Gramene" id="Psat07G0678900-T1">
    <property type="protein sequence ID" value="KAI5392133.1"/>
    <property type="gene ID" value="KIW84_076789"/>
</dbReference>
<evidence type="ECO:0000256" key="2">
    <source>
        <dbReference type="ARBA" id="ARBA00022730"/>
    </source>
</evidence>
<dbReference type="EMBL" id="JAMSHJ010000007">
    <property type="protein sequence ID" value="KAI5392133.1"/>
    <property type="molecule type" value="Genomic_DNA"/>
</dbReference>
<dbReference type="CDD" id="cd00364">
    <property type="entry name" value="Ribosomal_uS17"/>
    <property type="match status" value="1"/>
</dbReference>
<comment type="caution">
    <text evidence="10">The sequence shown here is derived from an EMBL/GenBank/DDBJ whole genome shotgun (WGS) entry which is preliminary data.</text>
</comment>
<dbReference type="GO" id="GO:0003729">
    <property type="term" value="F:mRNA binding"/>
    <property type="evidence" value="ECO:0007669"/>
    <property type="project" value="UniProtKB-ARBA"/>
</dbReference>
<dbReference type="GO" id="GO:0019843">
    <property type="term" value="F:rRNA binding"/>
    <property type="evidence" value="ECO:0007669"/>
    <property type="project" value="UniProtKB-KW"/>
</dbReference>
<evidence type="ECO:0000256" key="5">
    <source>
        <dbReference type="ARBA" id="ARBA00023274"/>
    </source>
</evidence>
<dbReference type="Proteomes" id="UP001058974">
    <property type="component" value="Chromosome 7"/>
</dbReference>
<comment type="similarity">
    <text evidence="1 8">Belongs to the universal ribosomal protein uS17 family.</text>
</comment>
<evidence type="ECO:0000256" key="4">
    <source>
        <dbReference type="ARBA" id="ARBA00022980"/>
    </source>
</evidence>
<evidence type="ECO:0000313" key="12">
    <source>
        <dbReference type="EMBL" id="KAI5408360.1"/>
    </source>
</evidence>
<name>A0A9D4VKE3_PEA</name>
<keyword evidence="4 8" id="KW-0689">Ribosomal protein</keyword>
<evidence type="ECO:0000256" key="8">
    <source>
        <dbReference type="RuleBase" id="RU003872"/>
    </source>
</evidence>
<evidence type="ECO:0000256" key="6">
    <source>
        <dbReference type="ARBA" id="ARBA00035164"/>
    </source>
</evidence>
<keyword evidence="14" id="KW-1185">Reference proteome</keyword>
<evidence type="ECO:0000259" key="9">
    <source>
        <dbReference type="Pfam" id="PF16205"/>
    </source>
</evidence>
<gene>
    <name evidence="13" type="ORF">KIW84_035026</name>
    <name evidence="12" type="ORF">KIW84_054257</name>
    <name evidence="10" type="ORF">KIW84_072106</name>
    <name evidence="11" type="ORF">KIW84_076789</name>
</gene>
<evidence type="ECO:0000256" key="7">
    <source>
        <dbReference type="ARBA" id="ARBA00035471"/>
    </source>
</evidence>
<dbReference type="AlphaFoldDB" id="A0A9D4VKE3"/>
<keyword evidence="2" id="KW-0699">rRNA-binding</keyword>
<dbReference type="GO" id="GO:0003735">
    <property type="term" value="F:structural constituent of ribosome"/>
    <property type="evidence" value="ECO:0007669"/>
    <property type="project" value="InterPro"/>
</dbReference>
<evidence type="ECO:0000313" key="13">
    <source>
        <dbReference type="EMBL" id="KAI5430654.1"/>
    </source>
</evidence>
<dbReference type="NCBIfam" id="TIGR03630">
    <property type="entry name" value="uS17_arch"/>
    <property type="match status" value="1"/>
</dbReference>